<dbReference type="Proteomes" id="UP000030765">
    <property type="component" value="Unassembled WGS sequence"/>
</dbReference>
<dbReference type="InterPro" id="IPR009071">
    <property type="entry name" value="HMG_box_dom"/>
</dbReference>
<dbReference type="InterPro" id="IPR024970">
    <property type="entry name" value="Maelstrom"/>
</dbReference>
<evidence type="ECO:0000313" key="14">
    <source>
        <dbReference type="EnsemblMetazoa" id="ASIC005170-PA"/>
    </source>
</evidence>
<dbReference type="VEuPathDB" id="VectorBase:ASIC005170"/>
<dbReference type="PROSITE" id="PS50118">
    <property type="entry name" value="HMG_BOX_2"/>
    <property type="match status" value="1"/>
</dbReference>
<dbReference type="GO" id="GO:0043565">
    <property type="term" value="F:sequence-specific DNA binding"/>
    <property type="evidence" value="ECO:0007669"/>
    <property type="project" value="TreeGrafter"/>
</dbReference>
<dbReference type="GO" id="GO:0034587">
    <property type="term" value="P:piRNA processing"/>
    <property type="evidence" value="ECO:0007669"/>
    <property type="project" value="TreeGrafter"/>
</dbReference>
<organism evidence="13">
    <name type="scientific">Anopheles sinensis</name>
    <name type="common">Mosquito</name>
    <dbReference type="NCBI Taxonomy" id="74873"/>
    <lineage>
        <taxon>Eukaryota</taxon>
        <taxon>Metazoa</taxon>
        <taxon>Ecdysozoa</taxon>
        <taxon>Arthropoda</taxon>
        <taxon>Hexapoda</taxon>
        <taxon>Insecta</taxon>
        <taxon>Pterygota</taxon>
        <taxon>Neoptera</taxon>
        <taxon>Endopterygota</taxon>
        <taxon>Diptera</taxon>
        <taxon>Nematocera</taxon>
        <taxon>Culicoidea</taxon>
        <taxon>Culicidae</taxon>
        <taxon>Anophelinae</taxon>
        <taxon>Anopheles</taxon>
    </lineage>
</organism>
<dbReference type="CDD" id="cd21992">
    <property type="entry name" value="HMG-box_MAEL"/>
    <property type="match status" value="1"/>
</dbReference>
<dbReference type="OrthoDB" id="24555at2759"/>
<comment type="similarity">
    <text evidence="3">Belongs to the maelstrom family.</text>
</comment>
<dbReference type="VEuPathDB" id="VectorBase:ASIS016033"/>
<feature type="DNA-binding region" description="HMG box" evidence="11">
    <location>
        <begin position="2"/>
        <end position="69"/>
    </location>
</feature>
<reference evidence="13 15" key="1">
    <citation type="journal article" date="2014" name="BMC Genomics">
        <title>Genome sequence of Anopheles sinensis provides insight into genetics basis of mosquito competence for malaria parasites.</title>
        <authorList>
            <person name="Zhou D."/>
            <person name="Zhang D."/>
            <person name="Ding G."/>
            <person name="Shi L."/>
            <person name="Hou Q."/>
            <person name="Ye Y."/>
            <person name="Xu Y."/>
            <person name="Zhou H."/>
            <person name="Xiong C."/>
            <person name="Li S."/>
            <person name="Yu J."/>
            <person name="Hong S."/>
            <person name="Yu X."/>
            <person name="Zou P."/>
            <person name="Chen C."/>
            <person name="Chang X."/>
            <person name="Wang W."/>
            <person name="Lv Y."/>
            <person name="Sun Y."/>
            <person name="Ma L."/>
            <person name="Shen B."/>
            <person name="Zhu C."/>
        </authorList>
    </citation>
    <scope>NUCLEOTIDE SEQUENCE [LARGE SCALE GENOMIC DNA]</scope>
</reference>
<evidence type="ECO:0000256" key="5">
    <source>
        <dbReference type="ARBA" id="ARBA00022490"/>
    </source>
</evidence>
<dbReference type="GO" id="GO:0060964">
    <property type="term" value="P:regulation of miRNA-mediated gene silencing"/>
    <property type="evidence" value="ECO:0007669"/>
    <property type="project" value="InterPro"/>
</dbReference>
<name>A0A084VJ51_ANOSI</name>
<evidence type="ECO:0000256" key="11">
    <source>
        <dbReference type="PROSITE-ProRule" id="PRU00267"/>
    </source>
</evidence>
<dbReference type="GO" id="GO:0007283">
    <property type="term" value="P:spermatogenesis"/>
    <property type="evidence" value="ECO:0007669"/>
    <property type="project" value="TreeGrafter"/>
</dbReference>
<dbReference type="SUPFAM" id="SSF47095">
    <property type="entry name" value="HMG-box"/>
    <property type="match status" value="1"/>
</dbReference>
<dbReference type="GO" id="GO:0005634">
    <property type="term" value="C:nucleus"/>
    <property type="evidence" value="ECO:0007669"/>
    <property type="project" value="UniProtKB-SubCell"/>
</dbReference>
<dbReference type="AlphaFoldDB" id="A0A084VJ51"/>
<dbReference type="GO" id="GO:0043186">
    <property type="term" value="C:P granule"/>
    <property type="evidence" value="ECO:0007669"/>
    <property type="project" value="TreeGrafter"/>
</dbReference>
<dbReference type="GO" id="GO:0030154">
    <property type="term" value="P:cell differentiation"/>
    <property type="evidence" value="ECO:0007669"/>
    <property type="project" value="UniProtKB-KW"/>
</dbReference>
<keyword evidence="10" id="KW-0469">Meiosis</keyword>
<comment type="subcellular location">
    <subcellularLocation>
        <location evidence="2">Cytoplasm</location>
    </subcellularLocation>
    <subcellularLocation>
        <location evidence="1">Nucleus</location>
    </subcellularLocation>
</comment>
<dbReference type="InterPro" id="IPR036910">
    <property type="entry name" value="HMG_box_dom_sf"/>
</dbReference>
<dbReference type="EMBL" id="KE524855">
    <property type="protein sequence ID" value="KFB37995.1"/>
    <property type="molecule type" value="Genomic_DNA"/>
</dbReference>
<dbReference type="PANTHER" id="PTHR21358:SF4">
    <property type="entry name" value="PROTEIN MAELSTROM HOMOLOG"/>
    <property type="match status" value="1"/>
</dbReference>
<evidence type="ECO:0000256" key="1">
    <source>
        <dbReference type="ARBA" id="ARBA00004123"/>
    </source>
</evidence>
<dbReference type="GO" id="GO:0007140">
    <property type="term" value="P:male meiotic nuclear division"/>
    <property type="evidence" value="ECO:0007669"/>
    <property type="project" value="TreeGrafter"/>
</dbReference>
<evidence type="ECO:0000256" key="10">
    <source>
        <dbReference type="ARBA" id="ARBA00023254"/>
    </source>
</evidence>
<dbReference type="EMBL" id="ATLV01013431">
    <property type="status" value="NOT_ANNOTATED_CDS"/>
    <property type="molecule type" value="Genomic_DNA"/>
</dbReference>
<accession>A0A084VJ51</accession>
<gene>
    <name evidence="13" type="ORF">ZHAS_00005170</name>
</gene>
<keyword evidence="9 11" id="KW-0539">Nucleus</keyword>
<protein>
    <submittedName>
        <fullName evidence="13">AGAP002022-PA-like protein</fullName>
    </submittedName>
</protein>
<proteinExistence type="inferred from homology"/>
<dbReference type="Pfam" id="PF13017">
    <property type="entry name" value="Maelstrom"/>
    <property type="match status" value="1"/>
</dbReference>
<keyword evidence="6" id="KW-0221">Differentiation</keyword>
<evidence type="ECO:0000259" key="12">
    <source>
        <dbReference type="PROSITE" id="PS50118"/>
    </source>
</evidence>
<keyword evidence="7 11" id="KW-0238">DNA-binding</keyword>
<dbReference type="InterPro" id="IPR039259">
    <property type="entry name" value="Protein_maelstrom"/>
</dbReference>
<evidence type="ECO:0000256" key="9">
    <source>
        <dbReference type="ARBA" id="ARBA00023242"/>
    </source>
</evidence>
<dbReference type="EnsemblMetazoa" id="ASIC005170-RA">
    <property type="protein sequence ID" value="ASIC005170-PA"/>
    <property type="gene ID" value="ASIC005170"/>
</dbReference>
<dbReference type="PANTHER" id="PTHR21358">
    <property type="entry name" value="PROTEIN MAELSTROM HOMOLOG"/>
    <property type="match status" value="1"/>
</dbReference>
<evidence type="ECO:0000256" key="7">
    <source>
        <dbReference type="ARBA" id="ARBA00023125"/>
    </source>
</evidence>
<evidence type="ECO:0000256" key="4">
    <source>
        <dbReference type="ARBA" id="ARBA00022473"/>
    </source>
</evidence>
<keyword evidence="8" id="KW-0943">RNA-mediated gene silencing</keyword>
<evidence type="ECO:0000313" key="15">
    <source>
        <dbReference type="Proteomes" id="UP000030765"/>
    </source>
</evidence>
<dbReference type="OMA" id="KHEIFDH"/>
<evidence type="ECO:0000256" key="2">
    <source>
        <dbReference type="ARBA" id="ARBA00004496"/>
    </source>
</evidence>
<evidence type="ECO:0000256" key="8">
    <source>
        <dbReference type="ARBA" id="ARBA00023158"/>
    </source>
</evidence>
<dbReference type="Gene3D" id="1.10.30.10">
    <property type="entry name" value="High mobility group box domain"/>
    <property type="match status" value="1"/>
</dbReference>
<sequence length="435" mass="49260">MPKKNAFFYFIIDYKQREESKGRRFRGLQDVSRFAGPIWKDMDEQQRAPYVAKAKQGNEKEKKNHERLNCHGVPLSKIVAEERAEQTKTARIRSSVEKMIRNAAENNTLEKLEFYFVSCCYFCPLSDGRFVPAEIGAVRYSLEGGVMAKFHTLINPGPLPLGKSLEAKQHSDNFHQLPIPPDALGEANFDHIANKLLTFLQHSDKKMPLLFTDRNDIQHVESILTDILNAEATGLEIVVCPLAEMFFLLKKIVLHYSLSLPEGFPSESVPQMLIDRDMYAYTENIGCEFHEEIGNGVYCAQSRCVRWAYTISDSCCLDMHIDMQPGVHMPLNGVTLGEVASLKLISDSSMASSKQSASEKKSASDMSYGWDRERHTYQDTSDSIAVERFEYDNIPAAGRGYILPQGFIPQVRGMGRGRRIQYDNTPPLSSLQPRK</sequence>
<dbReference type="GO" id="GO:0045892">
    <property type="term" value="P:negative regulation of DNA-templated transcription"/>
    <property type="evidence" value="ECO:0007669"/>
    <property type="project" value="TreeGrafter"/>
</dbReference>
<evidence type="ECO:0000313" key="13">
    <source>
        <dbReference type="EMBL" id="KFB37995.1"/>
    </source>
</evidence>
<reference evidence="14" key="2">
    <citation type="submission" date="2020-05" db="UniProtKB">
        <authorList>
            <consortium name="EnsemblMetazoa"/>
        </authorList>
    </citation>
    <scope>IDENTIFICATION</scope>
</reference>
<keyword evidence="15" id="KW-1185">Reference proteome</keyword>
<keyword evidence="5" id="KW-0963">Cytoplasm</keyword>
<evidence type="ECO:0000256" key="3">
    <source>
        <dbReference type="ARBA" id="ARBA00007057"/>
    </source>
</evidence>
<evidence type="ECO:0000256" key="6">
    <source>
        <dbReference type="ARBA" id="ARBA00022782"/>
    </source>
</evidence>
<keyword evidence="4" id="KW-0217">Developmental protein</keyword>
<feature type="domain" description="HMG box" evidence="12">
    <location>
        <begin position="2"/>
        <end position="69"/>
    </location>
</feature>